<dbReference type="AlphaFoldDB" id="A0AAV4ZR17"/>
<accession>A0AAV4ZR17</accession>
<dbReference type="Proteomes" id="UP001055247">
    <property type="component" value="Unassembled WGS sequence"/>
</dbReference>
<sequence>MRTERVSIAVPYRANVVPRGARSPREVVYRTTLPVDLPVVAPGDLPVAVSCRNIPARYLTDRPIREYVGWGGSLWLPMHDHDDPDLLLRAGTALRRLAVGAEDLEDGETNPFAHVGPRPVSKDAFLRARPIEDVLLKEHLADDRQTCLAHAARLASDLLLCGDGRVLRRSCGPFFASFDDKTIDLVAARFAPPSGAHHPFGPARLAEAVECFSMLAPDRTAKVRGEVAIHDPACVPDFDALATARGVSARYWARIFDVVSDGADTDRRVAAEAAIAAAAKLRGFDRHYFVDRERSPAPEGIETPSPRELLDAVESVRGFAEDHMFAADSPASPATLASLRDLWERTIQPMLARWDVFERDRLPIADTAPELGLPTIGAAP</sequence>
<protein>
    <submittedName>
        <fullName evidence="1">Uncharacterized protein</fullName>
    </submittedName>
</protein>
<dbReference type="RefSeq" id="WP_238230858.1">
    <property type="nucleotide sequence ID" value="NZ_BPQO01000020.1"/>
</dbReference>
<comment type="caution">
    <text evidence="1">The sequence shown here is derived from an EMBL/GenBank/DDBJ whole genome shotgun (WGS) entry which is preliminary data.</text>
</comment>
<evidence type="ECO:0000313" key="1">
    <source>
        <dbReference type="EMBL" id="GJD90698.1"/>
    </source>
</evidence>
<gene>
    <name evidence="1" type="ORF">BHAOGJBA_4240</name>
</gene>
<name>A0AAV4ZR17_9HYPH</name>
<reference evidence="1" key="1">
    <citation type="journal article" date="2016" name="Front. Microbiol.">
        <title>Genome Sequence of the Piezophilic, Mesophilic Sulfate-Reducing Bacterium Desulfovibrio indicus J2T.</title>
        <authorList>
            <person name="Cao J."/>
            <person name="Maignien L."/>
            <person name="Shao Z."/>
            <person name="Alain K."/>
            <person name="Jebbar M."/>
        </authorList>
    </citation>
    <scope>NUCLEOTIDE SEQUENCE</scope>
    <source>
        <strain evidence="1">DSM 16372</strain>
    </source>
</reference>
<keyword evidence="2" id="KW-1185">Reference proteome</keyword>
<evidence type="ECO:0000313" key="2">
    <source>
        <dbReference type="Proteomes" id="UP001055247"/>
    </source>
</evidence>
<dbReference type="EMBL" id="BPQO01000020">
    <property type="protein sequence ID" value="GJD90698.1"/>
    <property type="molecule type" value="Genomic_DNA"/>
</dbReference>
<proteinExistence type="predicted"/>
<reference evidence="1" key="2">
    <citation type="submission" date="2021-08" db="EMBL/GenBank/DDBJ databases">
        <authorList>
            <person name="Tani A."/>
            <person name="Ola A."/>
            <person name="Ogura Y."/>
            <person name="Katsura K."/>
            <person name="Hayashi T."/>
        </authorList>
    </citation>
    <scope>NUCLEOTIDE SEQUENCE</scope>
    <source>
        <strain evidence="1">DSM 16372</strain>
    </source>
</reference>
<organism evidence="1 2">
    <name type="scientific">Methylobacterium hispanicum</name>
    <dbReference type="NCBI Taxonomy" id="270350"/>
    <lineage>
        <taxon>Bacteria</taxon>
        <taxon>Pseudomonadati</taxon>
        <taxon>Pseudomonadota</taxon>
        <taxon>Alphaproteobacteria</taxon>
        <taxon>Hyphomicrobiales</taxon>
        <taxon>Methylobacteriaceae</taxon>
        <taxon>Methylobacterium</taxon>
    </lineage>
</organism>